<evidence type="ECO:0000256" key="1">
    <source>
        <dbReference type="SAM" id="MobiDB-lite"/>
    </source>
</evidence>
<dbReference type="Proteomes" id="UP001430377">
    <property type="component" value="Unassembled WGS sequence"/>
</dbReference>
<evidence type="ECO:0000313" key="3">
    <source>
        <dbReference type="Proteomes" id="UP001430377"/>
    </source>
</evidence>
<dbReference type="RefSeq" id="WP_220620615.1">
    <property type="nucleotide sequence ID" value="NZ_RKLR01000019.1"/>
</dbReference>
<protein>
    <recommendedName>
        <fullName evidence="4">C2H2-type domain-containing protein</fullName>
    </recommendedName>
</protein>
<keyword evidence="3" id="KW-1185">Reference proteome</keyword>
<comment type="caution">
    <text evidence="2">The sequence shown here is derived from an EMBL/GenBank/DDBJ whole genome shotgun (WGS) entry which is preliminary data.</text>
</comment>
<evidence type="ECO:0000313" key="2">
    <source>
        <dbReference type="EMBL" id="MBX0325754.1"/>
    </source>
</evidence>
<organism evidence="2 3">
    <name type="scientific">Haloarcula rubra</name>
    <dbReference type="NCBI Taxonomy" id="2487747"/>
    <lineage>
        <taxon>Archaea</taxon>
        <taxon>Methanobacteriati</taxon>
        <taxon>Methanobacteriota</taxon>
        <taxon>Stenosarchaea group</taxon>
        <taxon>Halobacteria</taxon>
        <taxon>Halobacteriales</taxon>
        <taxon>Haloarculaceae</taxon>
        <taxon>Haloarcula</taxon>
    </lineage>
</organism>
<sequence length="97" mass="11080">MTLVLPCSNCKRPFRACDLSHIEIEPPHYEDLPEPSAENYVDIKSEDRPDERVIRLHYCEMCLDDVELPPLEPVSDPEVAPRVHHPGTTHDDGGQHE</sequence>
<accession>A0AAW4Q0E9</accession>
<feature type="compositionally biased region" description="Basic and acidic residues" evidence="1">
    <location>
        <begin position="88"/>
        <end position="97"/>
    </location>
</feature>
<proteinExistence type="predicted"/>
<feature type="region of interest" description="Disordered" evidence="1">
    <location>
        <begin position="70"/>
        <end position="97"/>
    </location>
</feature>
<gene>
    <name evidence="2" type="ORF">EGH21_22310</name>
</gene>
<dbReference type="EMBL" id="RKLR01000019">
    <property type="protein sequence ID" value="MBX0325754.1"/>
    <property type="molecule type" value="Genomic_DNA"/>
</dbReference>
<evidence type="ECO:0008006" key="4">
    <source>
        <dbReference type="Google" id="ProtNLM"/>
    </source>
</evidence>
<name>A0AAW4Q0E9_9EURY</name>
<reference evidence="2 3" key="1">
    <citation type="submission" date="2021-06" db="EMBL/GenBank/DDBJ databases">
        <title>Halomicroarcula sp. a new haloarchaeum isolated from saline soil.</title>
        <authorList>
            <person name="Duran-Viseras A."/>
            <person name="Sanchez-Porro C."/>
            <person name="Ventosa A."/>
        </authorList>
    </citation>
    <scope>NUCLEOTIDE SEQUENCE [LARGE SCALE GENOMIC DNA]</scope>
    <source>
        <strain evidence="2 3">F13</strain>
    </source>
</reference>
<dbReference type="AlphaFoldDB" id="A0AAW4Q0E9"/>